<evidence type="ECO:0000313" key="4">
    <source>
        <dbReference type="EMBL" id="CAA9391653.1"/>
    </source>
</evidence>
<dbReference type="Gene3D" id="1.10.10.10">
    <property type="entry name" value="Winged helix-like DNA-binding domain superfamily/Winged helix DNA-binding domain"/>
    <property type="match status" value="1"/>
</dbReference>
<evidence type="ECO:0000259" key="2">
    <source>
        <dbReference type="Pfam" id="PF03551"/>
    </source>
</evidence>
<proteinExistence type="predicted"/>
<feature type="domain" description="Transcription regulator PadR N-terminal" evidence="2">
    <location>
        <begin position="8"/>
        <end position="82"/>
    </location>
</feature>
<protein>
    <recommendedName>
        <fullName evidence="5">Transcriptional regulator, PadR family</fullName>
    </recommendedName>
</protein>
<reference evidence="4" key="1">
    <citation type="submission" date="2020-02" db="EMBL/GenBank/DDBJ databases">
        <authorList>
            <person name="Meier V. D."/>
        </authorList>
    </citation>
    <scope>NUCLEOTIDE SEQUENCE</scope>
    <source>
        <strain evidence="4">AVDCRST_MAG55</strain>
    </source>
</reference>
<dbReference type="EMBL" id="CADCUZ010000008">
    <property type="protein sequence ID" value="CAA9391653.1"/>
    <property type="molecule type" value="Genomic_DNA"/>
</dbReference>
<dbReference type="AlphaFoldDB" id="A0A6J4NLM2"/>
<dbReference type="Pfam" id="PF10400">
    <property type="entry name" value="Vir_act_alpha_C"/>
    <property type="match status" value="1"/>
</dbReference>
<name>A0A6J4NLM2_9ACTN</name>
<dbReference type="PANTHER" id="PTHR43252:SF2">
    <property type="entry name" value="TRANSCRIPTION REGULATOR, PADR-LIKE FAMILY"/>
    <property type="match status" value="1"/>
</dbReference>
<dbReference type="InterPro" id="IPR036388">
    <property type="entry name" value="WH-like_DNA-bd_sf"/>
</dbReference>
<feature type="compositionally biased region" description="Basic and acidic residues" evidence="1">
    <location>
        <begin position="181"/>
        <end position="192"/>
    </location>
</feature>
<dbReference type="PANTHER" id="PTHR43252">
    <property type="entry name" value="TRANSCRIPTIONAL REGULATOR YQJI"/>
    <property type="match status" value="1"/>
</dbReference>
<feature type="domain" description="Transcription regulator PadR C-terminal" evidence="3">
    <location>
        <begin position="93"/>
        <end position="179"/>
    </location>
</feature>
<accession>A0A6J4NLM2</accession>
<organism evidence="4">
    <name type="scientific">uncultured Rubrobacteraceae bacterium</name>
    <dbReference type="NCBI Taxonomy" id="349277"/>
    <lineage>
        <taxon>Bacteria</taxon>
        <taxon>Bacillati</taxon>
        <taxon>Actinomycetota</taxon>
        <taxon>Rubrobacteria</taxon>
        <taxon>Rubrobacterales</taxon>
        <taxon>Rubrobacteraceae</taxon>
        <taxon>environmental samples</taxon>
    </lineage>
</organism>
<dbReference type="InterPro" id="IPR005149">
    <property type="entry name" value="Tscrpt_reg_PadR_N"/>
</dbReference>
<feature type="region of interest" description="Disordered" evidence="1">
    <location>
        <begin position="181"/>
        <end position="201"/>
    </location>
</feature>
<dbReference type="Pfam" id="PF03551">
    <property type="entry name" value="PadR"/>
    <property type="match status" value="1"/>
</dbReference>
<dbReference type="SUPFAM" id="SSF46785">
    <property type="entry name" value="Winged helix' DNA-binding domain"/>
    <property type="match status" value="1"/>
</dbReference>
<dbReference type="Gene3D" id="6.10.140.190">
    <property type="match status" value="1"/>
</dbReference>
<evidence type="ECO:0008006" key="5">
    <source>
        <dbReference type="Google" id="ProtNLM"/>
    </source>
</evidence>
<dbReference type="InterPro" id="IPR036390">
    <property type="entry name" value="WH_DNA-bd_sf"/>
</dbReference>
<sequence length="201" mass="22864">MTTLGYAILGLLAREALSGYDVTQRMKGRVGFFWGAGHSQIYPELARLQEGGLVTHSVVEQRERPDKKVFDITEAGLDALKEWAVTAPPRRPTKDELTLKAYSVWLVDGEEAARLFRDEGRRYEEQLARYEEIRAWMEKEWADDIGRPETPRFASYATLRRGILYEKGNAEWCRWLADAVEGKPEGSGEPKESKKKGKKGA</sequence>
<gene>
    <name evidence="4" type="ORF">AVDCRST_MAG55-126</name>
</gene>
<dbReference type="InterPro" id="IPR018309">
    <property type="entry name" value="Tscrpt_reg_PadR_C"/>
</dbReference>
<evidence type="ECO:0000256" key="1">
    <source>
        <dbReference type="SAM" id="MobiDB-lite"/>
    </source>
</evidence>
<evidence type="ECO:0000259" key="3">
    <source>
        <dbReference type="Pfam" id="PF10400"/>
    </source>
</evidence>